<dbReference type="Gene3D" id="3.40.640.10">
    <property type="entry name" value="Type I PLP-dependent aspartate aminotransferase-like (Major domain)"/>
    <property type="match status" value="1"/>
</dbReference>
<dbReference type="InterPro" id="IPR021115">
    <property type="entry name" value="Pyridoxal-P_BS"/>
</dbReference>
<evidence type="ECO:0000256" key="2">
    <source>
        <dbReference type="ARBA" id="ARBA00022793"/>
    </source>
</evidence>
<keyword evidence="2" id="KW-0210">Decarboxylase</keyword>
<sequence length="481" mass="51014">MLEDMFDFLERMSGGEGPVWQPAPASARTAIAEPLPQEGCSLEQAYGLFRDSILPYAVGNAHPGFMGWVHGAGTPVGMLAEMLAAGLNANLGGRDHMPVELERQVVRWGRELFAFPDTASGVFVTGSSMANFLGVLVARSRALGPSVRTDGMQGQGGGALVAYASRAAHACVARAMDLAGLGSAALNLIDVDGSGALDTDALASAIGCDLRQGRRPFLLVGTAGSVDTGAIDDLAALADIAARHRLHFHVDGAFGALGMLAADLAPRLGGIERADSIALDFHKWMHVPYDAGFILVRDGKHHLAAFDGGAHSYLAREPGGMSAGSPWPCDYGPDLSRGFRALKTWMTLKVYGARRLGAAISDSCERARHLGELVRRQAELELMAPVHLNIVCFRFRAPEGISDELNSRLLQAIQGSGIAAPSSTRIDGKYVLRAALFNHRTGRAQLAGLIDAALVHGRALLDELARQETTGTDRNSTCRNY</sequence>
<dbReference type="Pfam" id="PF00282">
    <property type="entry name" value="Pyridoxal_deC"/>
    <property type="match status" value="1"/>
</dbReference>
<evidence type="ECO:0000256" key="3">
    <source>
        <dbReference type="ARBA" id="ARBA00022898"/>
    </source>
</evidence>
<dbReference type="PRINTS" id="PR00800">
    <property type="entry name" value="YHDCRBOXLASE"/>
</dbReference>
<keyword evidence="4 5" id="KW-0456">Lyase</keyword>
<dbReference type="InterPro" id="IPR015421">
    <property type="entry name" value="PyrdxlP-dep_Trfase_major"/>
</dbReference>
<evidence type="ECO:0000313" key="6">
    <source>
        <dbReference type="EMBL" id="NUU02368.1"/>
    </source>
</evidence>
<comment type="caution">
    <text evidence="6">The sequence shown here is derived from an EMBL/GenBank/DDBJ whole genome shotgun (WGS) entry which is preliminary data.</text>
</comment>
<dbReference type="PANTHER" id="PTHR11999:SF70">
    <property type="entry name" value="MIP05841P"/>
    <property type="match status" value="1"/>
</dbReference>
<keyword evidence="3 5" id="KW-0663">Pyridoxal phosphate</keyword>
<evidence type="ECO:0000313" key="7">
    <source>
        <dbReference type="Proteomes" id="UP000536746"/>
    </source>
</evidence>
<comment type="cofactor">
    <cofactor evidence="1 5">
        <name>pyridoxal 5'-phosphate</name>
        <dbReference type="ChEBI" id="CHEBI:597326"/>
    </cofactor>
</comment>
<dbReference type="EMBL" id="JABFMT010000011">
    <property type="protein sequence ID" value="NUU02368.1"/>
    <property type="molecule type" value="Genomic_DNA"/>
</dbReference>
<comment type="similarity">
    <text evidence="5">Belongs to the group II decarboxylase family.</text>
</comment>
<evidence type="ECO:0000256" key="5">
    <source>
        <dbReference type="RuleBase" id="RU000382"/>
    </source>
</evidence>
<reference evidence="6 7" key="1">
    <citation type="journal article" date="2020" name="Front. Plant Sci.">
        <title>Isolation of Rhizosphere Bacteria That Improve Quality and Water Stress Tolerance in Greenhouse Ornamentals.</title>
        <authorList>
            <person name="Nordstedt N.P."/>
            <person name="Jones M.L."/>
        </authorList>
    </citation>
    <scope>NUCLEOTIDE SEQUENCE [LARGE SCALE GENOMIC DNA]</scope>
    <source>
        <strain evidence="6 7">C6C2</strain>
    </source>
</reference>
<keyword evidence="7" id="KW-1185">Reference proteome</keyword>
<name>A0ABX2LZG0_9BURK</name>
<dbReference type="PROSITE" id="PS00392">
    <property type="entry name" value="DDC_GAD_HDC_YDC"/>
    <property type="match status" value="1"/>
</dbReference>
<proteinExistence type="inferred from homology"/>
<dbReference type="InterPro" id="IPR010977">
    <property type="entry name" value="Aromatic_deC"/>
</dbReference>
<evidence type="ECO:0000256" key="4">
    <source>
        <dbReference type="ARBA" id="ARBA00023239"/>
    </source>
</evidence>
<organism evidence="6 7">
    <name type="scientific">Herbaspirillum robiniae</name>
    <dbReference type="NCBI Taxonomy" id="2014887"/>
    <lineage>
        <taxon>Bacteria</taxon>
        <taxon>Pseudomonadati</taxon>
        <taxon>Pseudomonadota</taxon>
        <taxon>Betaproteobacteria</taxon>
        <taxon>Burkholderiales</taxon>
        <taxon>Oxalobacteraceae</taxon>
        <taxon>Herbaspirillum</taxon>
    </lineage>
</organism>
<gene>
    <name evidence="6" type="ORF">HNO84_12225</name>
</gene>
<dbReference type="InterPro" id="IPR002129">
    <property type="entry name" value="PyrdxlP-dep_de-COase"/>
</dbReference>
<evidence type="ECO:0000256" key="1">
    <source>
        <dbReference type="ARBA" id="ARBA00001933"/>
    </source>
</evidence>
<protein>
    <submittedName>
        <fullName evidence="6">Cytochrome D ubiquinol oxidase subunit I</fullName>
    </submittedName>
</protein>
<dbReference type="Gene3D" id="3.90.1150.170">
    <property type="match status" value="2"/>
</dbReference>
<dbReference type="SUPFAM" id="SSF53383">
    <property type="entry name" value="PLP-dependent transferases"/>
    <property type="match status" value="1"/>
</dbReference>
<dbReference type="InterPro" id="IPR015424">
    <property type="entry name" value="PyrdxlP-dep_Trfase"/>
</dbReference>
<dbReference type="PANTHER" id="PTHR11999">
    <property type="entry name" value="GROUP II PYRIDOXAL-5-PHOSPHATE DECARBOXYLASE"/>
    <property type="match status" value="1"/>
</dbReference>
<accession>A0ABX2LZG0</accession>
<dbReference type="Proteomes" id="UP000536746">
    <property type="component" value="Unassembled WGS sequence"/>
</dbReference>